<keyword evidence="1" id="KW-1133">Transmembrane helix</keyword>
<proteinExistence type="predicted"/>
<keyword evidence="1" id="KW-0472">Membrane</keyword>
<feature type="transmembrane region" description="Helical" evidence="1">
    <location>
        <begin position="42"/>
        <end position="62"/>
    </location>
</feature>
<feature type="transmembrane region" description="Helical" evidence="1">
    <location>
        <begin position="212"/>
        <end position="235"/>
    </location>
</feature>
<feature type="transmembrane region" description="Helical" evidence="1">
    <location>
        <begin position="358"/>
        <end position="381"/>
    </location>
</feature>
<evidence type="ECO:0000313" key="2">
    <source>
        <dbReference type="EMBL" id="RHL28643.1"/>
    </source>
</evidence>
<feature type="transmembrane region" description="Helical" evidence="1">
    <location>
        <begin position="99"/>
        <end position="117"/>
    </location>
</feature>
<dbReference type="Proteomes" id="UP000283297">
    <property type="component" value="Unassembled WGS sequence"/>
</dbReference>
<reference evidence="2 3" key="1">
    <citation type="submission" date="2018-08" db="EMBL/GenBank/DDBJ databases">
        <title>A genome reference for cultivated species of the human gut microbiota.</title>
        <authorList>
            <person name="Zou Y."/>
            <person name="Xue W."/>
            <person name="Luo G."/>
        </authorList>
    </citation>
    <scope>NUCLEOTIDE SEQUENCE [LARGE SCALE GENOMIC DNA]</scope>
    <source>
        <strain evidence="2 3">AF38-24</strain>
    </source>
</reference>
<feature type="transmembrane region" description="Helical" evidence="1">
    <location>
        <begin position="326"/>
        <end position="346"/>
    </location>
</feature>
<gene>
    <name evidence="2" type="ORF">DW028_08335</name>
</gene>
<evidence type="ECO:0008006" key="4">
    <source>
        <dbReference type="Google" id="ProtNLM"/>
    </source>
</evidence>
<name>A0A415JX88_9FIRM</name>
<sequence>MNKININLKFTIAHLFVILSFFSVWAVVSGDSTLLLSNDTVLFIKSLIVYITLIFIVVIFILSNGAFLKFSINNVILAISPFVYYGITHIFNFSGKESILIINAITIALFCVIKDEIKSLVYIEVKKLLVISAWISILFYVIDLFNIPCWGSSVNYYIDNLGTYRDYYVTSFVHIGSFIRACGFFNEPGFYGTIIALFLVIDGINLKKLDNVIILIAGVLTFSAAFYILLIGYAILKLVISKPVLGVFALFIFIFVIYFLNNLYYSYSDNSIFWRVIGIITGKQNNRSYDTINDMVYRTLHSEYWLFGHGYGYVESIISDLSIKKYIVDFGIGGCALMFSPIFYPIIKESKKLLDARISFIIFVLSIYQRPNIFVLLYFVIITGIYNKNKICIDYKGIYKKERN</sequence>
<feature type="transmembrane region" description="Helical" evidence="1">
    <location>
        <begin position="178"/>
        <end position="200"/>
    </location>
</feature>
<feature type="transmembrane region" description="Helical" evidence="1">
    <location>
        <begin position="247"/>
        <end position="265"/>
    </location>
</feature>
<feature type="transmembrane region" description="Helical" evidence="1">
    <location>
        <begin position="129"/>
        <end position="158"/>
    </location>
</feature>
<keyword evidence="1" id="KW-0812">Transmembrane</keyword>
<organism evidence="2 3">
    <name type="scientific">Agathobacter rectalis</name>
    <dbReference type="NCBI Taxonomy" id="39491"/>
    <lineage>
        <taxon>Bacteria</taxon>
        <taxon>Bacillati</taxon>
        <taxon>Bacillota</taxon>
        <taxon>Clostridia</taxon>
        <taxon>Lachnospirales</taxon>
        <taxon>Lachnospiraceae</taxon>
        <taxon>Agathobacter</taxon>
    </lineage>
</organism>
<comment type="caution">
    <text evidence="2">The sequence shown here is derived from an EMBL/GenBank/DDBJ whole genome shotgun (WGS) entry which is preliminary data.</text>
</comment>
<dbReference type="AlphaFoldDB" id="A0A415JX88"/>
<evidence type="ECO:0000313" key="3">
    <source>
        <dbReference type="Proteomes" id="UP000283297"/>
    </source>
</evidence>
<dbReference type="EMBL" id="QRON01000004">
    <property type="protein sequence ID" value="RHL28643.1"/>
    <property type="molecule type" value="Genomic_DNA"/>
</dbReference>
<feature type="transmembrane region" description="Helical" evidence="1">
    <location>
        <begin position="74"/>
        <end position="93"/>
    </location>
</feature>
<dbReference type="RefSeq" id="WP_118370059.1">
    <property type="nucleotide sequence ID" value="NZ_QRON01000004.1"/>
</dbReference>
<evidence type="ECO:0000256" key="1">
    <source>
        <dbReference type="SAM" id="Phobius"/>
    </source>
</evidence>
<protein>
    <recommendedName>
        <fullName evidence="4">O-antigen ligase domain-containing protein</fullName>
    </recommendedName>
</protein>
<accession>A0A415JX88</accession>